<proteinExistence type="predicted"/>
<sequence>MANAVGFYNYKKIMDLLRQLADYHEQIQSWGFGDVEQLIYQTEMRLKQENTGSQAPFYPAMWVITDGAKTDGKETTYDFNILI</sequence>
<name>A0A6J5M4P2_9CAUD</name>
<reference evidence="1" key="1">
    <citation type="submission" date="2020-04" db="EMBL/GenBank/DDBJ databases">
        <authorList>
            <person name="Chiriac C."/>
            <person name="Salcher M."/>
            <person name="Ghai R."/>
            <person name="Kavagutti S V."/>
        </authorList>
    </citation>
    <scope>NUCLEOTIDE SEQUENCE</scope>
</reference>
<accession>A0A6J5M4P2</accession>
<organism evidence="1">
    <name type="scientific">uncultured Caudovirales phage</name>
    <dbReference type="NCBI Taxonomy" id="2100421"/>
    <lineage>
        <taxon>Viruses</taxon>
        <taxon>Duplodnaviria</taxon>
        <taxon>Heunggongvirae</taxon>
        <taxon>Uroviricota</taxon>
        <taxon>Caudoviricetes</taxon>
        <taxon>Peduoviridae</taxon>
        <taxon>Maltschvirus</taxon>
        <taxon>Maltschvirus maltsch</taxon>
    </lineage>
</organism>
<gene>
    <name evidence="1" type="ORF">UFOVP424_1</name>
</gene>
<protein>
    <submittedName>
        <fullName evidence="1">Uncharacterized protein</fullName>
    </submittedName>
</protein>
<feature type="non-terminal residue" evidence="1">
    <location>
        <position position="83"/>
    </location>
</feature>
<evidence type="ECO:0000313" key="1">
    <source>
        <dbReference type="EMBL" id="CAB4141658.1"/>
    </source>
</evidence>
<dbReference type="EMBL" id="LR796395">
    <property type="protein sequence ID" value="CAB4141658.1"/>
    <property type="molecule type" value="Genomic_DNA"/>
</dbReference>